<dbReference type="InterPro" id="IPR052900">
    <property type="entry name" value="Phospholipid_Metab_Enz"/>
</dbReference>
<dbReference type="Proteomes" id="UP000316747">
    <property type="component" value="Unassembled WGS sequence"/>
</dbReference>
<accession>A0A543H8N2</accession>
<feature type="signal peptide" evidence="1">
    <location>
        <begin position="1"/>
        <end position="23"/>
    </location>
</feature>
<protein>
    <submittedName>
        <fullName evidence="4">Alkaline phosphatase D</fullName>
    </submittedName>
</protein>
<feature type="domain" description="Phospholipase D N-terminal" evidence="3">
    <location>
        <begin position="45"/>
        <end position="145"/>
    </location>
</feature>
<dbReference type="InterPro" id="IPR006311">
    <property type="entry name" value="TAT_signal"/>
</dbReference>
<dbReference type="CDD" id="cd07389">
    <property type="entry name" value="MPP_PhoD"/>
    <property type="match status" value="1"/>
</dbReference>
<organism evidence="4 5">
    <name type="scientific">Humibacillus xanthopallidus</name>
    <dbReference type="NCBI Taxonomy" id="412689"/>
    <lineage>
        <taxon>Bacteria</taxon>
        <taxon>Bacillati</taxon>
        <taxon>Actinomycetota</taxon>
        <taxon>Actinomycetes</taxon>
        <taxon>Micrococcales</taxon>
        <taxon>Intrasporangiaceae</taxon>
        <taxon>Humibacillus</taxon>
    </lineage>
</organism>
<feature type="chain" id="PRO_5038504106" evidence="1">
    <location>
        <begin position="24"/>
        <end position="594"/>
    </location>
</feature>
<dbReference type="InterPro" id="IPR032093">
    <property type="entry name" value="PhoD_N"/>
</dbReference>
<dbReference type="AlphaFoldDB" id="A0A543H8N2"/>
<sequence>MTPSSVGRRTLLKGVAAATAALAVPRVFDPAAAAAPASKGIFGYGVASGDPTADSVIIWTRATPPPRPGEPVAAPGNGLGRPIPVRWQVSTTERFNRVVAHGTVMTSPDSDHTVKVDVTGLDPYTRYFYRFQSLGEFSAVGRTQTAGDIAGETHALRMALVSCSNYTGGFFTAYRAISKRDDLDFVLHVGDYIYEYGNGADRYGPDALIGVRDGQPATETIDLTGYRLRHALHKADPDCQAAHQALPWITIFDDHEVANNAWADGAENHQPGEGDYLVRRAQAMQAYLEWMPFRMPDQSVPHQGTRFFKRFTFGDLGDLSILETRQNRSRQVTVPGVPFDGFVPIGVNPQIDGALASPLRHLPEPEQLAWLKDGVAQQGRQWHLLGNQVMIAPVLYPGAALGAPGLTFVNADQWDGYTADRTSLLTYAAAQPESAGDIVVLTGDIHASFSSDLPVAASPGQPAYASAGVEVVCPSVTSDGFYEVLGGTPQLAGQPPEVVVAVTRQAIAAAQQLNPWIKYLDGVGHGFVVVDVTPERVQADYYLTPVPSSADPDPRVDPETALDYMHSVQTLAGSRRLSAAVGAVGARSDEPRTS</sequence>
<dbReference type="PANTHER" id="PTHR43606:SF2">
    <property type="entry name" value="ALKALINE PHOSPHATASE FAMILY PROTEIN (AFU_ORTHOLOGUE AFUA_5G03860)"/>
    <property type="match status" value="1"/>
</dbReference>
<dbReference type="OrthoDB" id="3497025at2"/>
<evidence type="ECO:0000313" key="4">
    <source>
        <dbReference type="EMBL" id="TQM54623.1"/>
    </source>
</evidence>
<dbReference type="Pfam" id="PF09423">
    <property type="entry name" value="PhoD"/>
    <property type="match status" value="1"/>
</dbReference>
<proteinExistence type="predicted"/>
<dbReference type="Gene3D" id="3.60.21.70">
    <property type="entry name" value="PhoD-like phosphatase"/>
    <property type="match status" value="1"/>
</dbReference>
<feature type="domain" description="PhoD-like phosphatase metallophosphatase" evidence="2">
    <location>
        <begin position="158"/>
        <end position="541"/>
    </location>
</feature>
<evidence type="ECO:0000259" key="3">
    <source>
        <dbReference type="Pfam" id="PF16655"/>
    </source>
</evidence>
<evidence type="ECO:0000313" key="5">
    <source>
        <dbReference type="Proteomes" id="UP000316747"/>
    </source>
</evidence>
<dbReference type="SUPFAM" id="SSF56300">
    <property type="entry name" value="Metallo-dependent phosphatases"/>
    <property type="match status" value="1"/>
</dbReference>
<name>A0A543H8N2_9MICO</name>
<dbReference type="InterPro" id="IPR018946">
    <property type="entry name" value="PhoD-like_MPP"/>
</dbReference>
<gene>
    <name evidence="4" type="ORF">FBY41_4661</name>
</gene>
<keyword evidence="1" id="KW-0732">Signal</keyword>
<dbReference type="EMBL" id="VFPM01000006">
    <property type="protein sequence ID" value="TQM54623.1"/>
    <property type="molecule type" value="Genomic_DNA"/>
</dbReference>
<dbReference type="InterPro" id="IPR038607">
    <property type="entry name" value="PhoD-like_sf"/>
</dbReference>
<dbReference type="InterPro" id="IPR029052">
    <property type="entry name" value="Metallo-depent_PP-like"/>
</dbReference>
<evidence type="ECO:0000259" key="2">
    <source>
        <dbReference type="Pfam" id="PF09423"/>
    </source>
</evidence>
<dbReference type="Pfam" id="PF16655">
    <property type="entry name" value="PhoD_N"/>
    <property type="match status" value="1"/>
</dbReference>
<evidence type="ECO:0000256" key="1">
    <source>
        <dbReference type="SAM" id="SignalP"/>
    </source>
</evidence>
<dbReference type="PANTHER" id="PTHR43606">
    <property type="entry name" value="PHOSPHATASE, PUTATIVE (AFU_ORTHOLOGUE AFUA_6G08710)-RELATED"/>
    <property type="match status" value="1"/>
</dbReference>
<reference evidence="4 5" key="1">
    <citation type="submission" date="2019-06" db="EMBL/GenBank/DDBJ databases">
        <title>Genome sequencing of plant associated microbes to promote plant fitness in Sorghum bicolor and Oryza sativa.</title>
        <authorList>
            <person name="Coleman-Derr D."/>
        </authorList>
    </citation>
    <scope>NUCLEOTIDE SEQUENCE [LARGE SCALE GENOMIC DNA]</scope>
    <source>
        <strain evidence="4 5">KV-663</strain>
    </source>
</reference>
<dbReference type="RefSeq" id="WP_141847652.1">
    <property type="nucleotide sequence ID" value="NZ_VFPM01000006.1"/>
</dbReference>
<keyword evidence="5" id="KW-1185">Reference proteome</keyword>
<comment type="caution">
    <text evidence="4">The sequence shown here is derived from an EMBL/GenBank/DDBJ whole genome shotgun (WGS) entry which is preliminary data.</text>
</comment>
<dbReference type="Gene3D" id="2.60.40.380">
    <property type="entry name" value="Purple acid phosphatase-like, N-terminal"/>
    <property type="match status" value="1"/>
</dbReference>
<dbReference type="PROSITE" id="PS51318">
    <property type="entry name" value="TAT"/>
    <property type="match status" value="1"/>
</dbReference>